<evidence type="ECO:0000256" key="9">
    <source>
        <dbReference type="ARBA" id="ARBA00022826"/>
    </source>
</evidence>
<dbReference type="GO" id="GO:0005886">
    <property type="term" value="C:plasma membrane"/>
    <property type="evidence" value="ECO:0007669"/>
    <property type="project" value="UniProtKB-SubCell"/>
</dbReference>
<evidence type="ECO:0000256" key="15">
    <source>
        <dbReference type="ARBA" id="ARBA00023136"/>
    </source>
</evidence>
<evidence type="ECO:0000256" key="6">
    <source>
        <dbReference type="ARBA" id="ARBA00022538"/>
    </source>
</evidence>
<dbReference type="Proteomes" id="UP000694394">
    <property type="component" value="Chromosome 11"/>
</dbReference>
<evidence type="ECO:0000256" key="8">
    <source>
        <dbReference type="ARBA" id="ARBA00022692"/>
    </source>
</evidence>
<feature type="domain" description="Cyclic nucleotide-binding" evidence="25">
    <location>
        <begin position="639"/>
        <end position="699"/>
    </location>
</feature>
<organism evidence="26 27">
    <name type="scientific">Microcebus murinus</name>
    <name type="common">Gray mouse lemur</name>
    <name type="synonym">Lemur murinus</name>
    <dbReference type="NCBI Taxonomy" id="30608"/>
    <lineage>
        <taxon>Eukaryota</taxon>
        <taxon>Metazoa</taxon>
        <taxon>Chordata</taxon>
        <taxon>Craniata</taxon>
        <taxon>Vertebrata</taxon>
        <taxon>Euteleostomi</taxon>
        <taxon>Mammalia</taxon>
        <taxon>Eutheria</taxon>
        <taxon>Euarchontoglires</taxon>
        <taxon>Primates</taxon>
        <taxon>Strepsirrhini</taxon>
        <taxon>Lemuriformes</taxon>
        <taxon>Cheirogaleidae</taxon>
        <taxon>Microcebus</taxon>
    </lineage>
</organism>
<reference evidence="26" key="1">
    <citation type="submission" date="2016-12" db="EMBL/GenBank/DDBJ databases">
        <title>Mouse lemur reference genome and diversity panel.</title>
        <authorList>
            <person name="Harris R."/>
            <person name="Larsen P."/>
            <person name="Liu Y."/>
            <person name="Hughes D.S."/>
            <person name="Murali S."/>
            <person name="Raveendran M."/>
            <person name="Korchina V."/>
            <person name="Wang M."/>
            <person name="Jhangiani S."/>
            <person name="Bandaranaike D."/>
            <person name="Bellair M."/>
            <person name="Blankenburg K."/>
            <person name="Chao H."/>
            <person name="Dahdouli M."/>
            <person name="Dinh H."/>
            <person name="Doddapaneni H."/>
            <person name="English A."/>
            <person name="Firestine M."/>
            <person name="Gnanaolivu R."/>
            <person name="Gross S."/>
            <person name="Hernandez B."/>
            <person name="Javaid M."/>
            <person name="Jayaseelan J."/>
            <person name="Jones J."/>
            <person name="Khan Z."/>
            <person name="Kovar C."/>
            <person name="Kurapati P."/>
            <person name="Le B."/>
            <person name="Lee S."/>
            <person name="Li M."/>
            <person name="Mathew T."/>
            <person name="Narasimhan A."/>
            <person name="Ngo D."/>
            <person name="Nguyen L."/>
            <person name="Okwuonu G."/>
            <person name="Ongeri F."/>
            <person name="Osuji N."/>
            <person name="Pu L.-L."/>
            <person name="Puazo M."/>
            <person name="Quiroz J."/>
            <person name="Raj R."/>
            <person name="Rajbhandari K."/>
            <person name="Reid J.G."/>
            <person name="Santibanez J."/>
            <person name="Sexton D."/>
            <person name="Skinner E."/>
            <person name="Vee V."/>
            <person name="Weissenberger G."/>
            <person name="Wu Y."/>
            <person name="Xin Y."/>
            <person name="Han Y."/>
            <person name="Campbell C."/>
            <person name="Brown A."/>
            <person name="Sullivan B."/>
            <person name="Shelton J."/>
            <person name="Brown S."/>
            <person name="Dudchenko O."/>
            <person name="Machol I."/>
            <person name="Durand N."/>
            <person name="Shamim M."/>
            <person name="Lieberman A."/>
            <person name="Muzny D.M."/>
            <person name="Richards S."/>
            <person name="Yoder A."/>
            <person name="Worley K.C."/>
            <person name="Rogers J."/>
            <person name="Gibbs R.A."/>
        </authorList>
    </citation>
    <scope>NUCLEOTIDE SEQUENCE [LARGE SCALE GENOMIC DNA]</scope>
</reference>
<dbReference type="AlphaFoldDB" id="A0A8C5XPS6"/>
<keyword evidence="6" id="KW-0633">Potassium transport</keyword>
<dbReference type="FunFam" id="1.10.1200.260:FF:000001">
    <property type="entry name" value="Potassium voltage-gated channel subfamily H member 7"/>
    <property type="match status" value="1"/>
</dbReference>
<dbReference type="PANTHER" id="PTHR10217:SF506">
    <property type="entry name" value="POTASSIUM VOLTAGE-GATED CHANNEL SUBFAMILY H MEMBER 2"/>
    <property type="match status" value="1"/>
</dbReference>
<keyword evidence="27" id="KW-1185">Reference proteome</keyword>
<keyword evidence="11" id="KW-0630">Potassium</keyword>
<evidence type="ECO:0000256" key="18">
    <source>
        <dbReference type="ARBA" id="ARBA00031970"/>
    </source>
</evidence>
<dbReference type="GO" id="GO:0086091">
    <property type="term" value="P:regulation of heart rate by cardiac conduction"/>
    <property type="evidence" value="ECO:0007669"/>
    <property type="project" value="TreeGrafter"/>
</dbReference>
<dbReference type="GeneTree" id="ENSGT00940000159846"/>
<keyword evidence="4" id="KW-1003">Cell membrane</keyword>
<comment type="similarity">
    <text evidence="2">Belongs to the potassium channel family. H (Eag) (TC 1.A.1.20) subfamily. Kv11.1/KCNH2 sub-subfamily.</text>
</comment>
<evidence type="ECO:0000256" key="5">
    <source>
        <dbReference type="ARBA" id="ARBA00022481"/>
    </source>
</evidence>
<proteinExistence type="inferred from homology"/>
<dbReference type="SUPFAM" id="SSF55785">
    <property type="entry name" value="PYP-like sensor domain (PAS domain)"/>
    <property type="match status" value="1"/>
</dbReference>
<dbReference type="InterPro" id="IPR050818">
    <property type="entry name" value="KCNH_animal-type"/>
</dbReference>
<evidence type="ECO:0000256" key="12">
    <source>
        <dbReference type="ARBA" id="ARBA00022989"/>
    </source>
</evidence>
<evidence type="ECO:0000256" key="13">
    <source>
        <dbReference type="ARBA" id="ARBA00023054"/>
    </source>
</evidence>
<keyword evidence="12 24" id="KW-1133">Transmembrane helix</keyword>
<dbReference type="GO" id="GO:0034702">
    <property type="term" value="C:monoatomic ion channel complex"/>
    <property type="evidence" value="ECO:0007669"/>
    <property type="project" value="UniProtKB-KW"/>
</dbReference>
<dbReference type="Ensembl" id="ENSMICT00000054471.2">
    <property type="protein sequence ID" value="ENSMICP00000039027.2"/>
    <property type="gene ID" value="ENSMICG00000004711.3"/>
</dbReference>
<protein>
    <recommendedName>
        <fullName evidence="21">Voltage-gated inwardly rectifying potassium channel KCNH2</fullName>
    </recommendedName>
    <alternativeName>
        <fullName evidence="17">Ether-a-go-go-related gene potassium channel 1</fullName>
    </alternativeName>
    <alternativeName>
        <fullName evidence="22">Potassium voltage-gated channel subfamily H member 2</fullName>
    </alternativeName>
    <alternativeName>
        <fullName evidence="18">Voltage-gated potassium channel subunit Kv11.1</fullName>
    </alternativeName>
</protein>
<evidence type="ECO:0000256" key="10">
    <source>
        <dbReference type="ARBA" id="ARBA00022882"/>
    </source>
</evidence>
<evidence type="ECO:0000256" key="3">
    <source>
        <dbReference type="ARBA" id="ARBA00022448"/>
    </source>
</evidence>
<dbReference type="InterPro" id="IPR000014">
    <property type="entry name" value="PAS"/>
</dbReference>
<evidence type="ECO:0000256" key="4">
    <source>
        <dbReference type="ARBA" id="ARBA00022475"/>
    </source>
</evidence>
<evidence type="ECO:0000256" key="1">
    <source>
        <dbReference type="ARBA" id="ARBA00004651"/>
    </source>
</evidence>
<evidence type="ECO:0000256" key="7">
    <source>
        <dbReference type="ARBA" id="ARBA00022553"/>
    </source>
</evidence>
<feature type="transmembrane region" description="Helical" evidence="24">
    <location>
        <begin position="342"/>
        <end position="366"/>
    </location>
</feature>
<dbReference type="Gene3D" id="1.10.1200.260">
    <property type="match status" value="1"/>
</dbReference>
<comment type="subcellular location">
    <subcellularLocation>
        <location evidence="1">Cell membrane</location>
        <topology evidence="1">Multi-pass membrane protein</topology>
    </subcellularLocation>
</comment>
<dbReference type="InterPro" id="IPR003967">
    <property type="entry name" value="K_chnl_volt-dep_ERG"/>
</dbReference>
<dbReference type="Gene3D" id="3.30.450.20">
    <property type="entry name" value="PAS domain"/>
    <property type="match status" value="1"/>
</dbReference>
<dbReference type="InterPro" id="IPR005821">
    <property type="entry name" value="Ion_trans_dom"/>
</dbReference>
<evidence type="ECO:0000256" key="23">
    <source>
        <dbReference type="SAM" id="MobiDB-lite"/>
    </source>
</evidence>
<feature type="transmembrane region" description="Helical" evidence="24">
    <location>
        <begin position="442"/>
        <end position="468"/>
    </location>
</feature>
<dbReference type="PROSITE" id="PS50042">
    <property type="entry name" value="CNMP_BINDING_3"/>
    <property type="match status" value="1"/>
</dbReference>
<keyword evidence="9" id="KW-0631">Potassium channel</keyword>
<keyword evidence="7" id="KW-0597">Phosphoprotein</keyword>
<evidence type="ECO:0000256" key="22">
    <source>
        <dbReference type="ARBA" id="ARBA00047201"/>
    </source>
</evidence>
<evidence type="ECO:0000256" key="17">
    <source>
        <dbReference type="ARBA" id="ARBA00030015"/>
    </source>
</evidence>
<feature type="transmembrane region" description="Helical" evidence="24">
    <location>
        <begin position="536"/>
        <end position="560"/>
    </location>
</feature>
<dbReference type="SMART" id="SM00086">
    <property type="entry name" value="PAC"/>
    <property type="match status" value="1"/>
</dbReference>
<feature type="transmembrane region" description="Helical" evidence="24">
    <location>
        <begin position="309"/>
        <end position="330"/>
    </location>
</feature>
<evidence type="ECO:0000256" key="2">
    <source>
        <dbReference type="ARBA" id="ARBA00007076"/>
    </source>
</evidence>
<evidence type="ECO:0000259" key="25">
    <source>
        <dbReference type="PROSITE" id="PS50042"/>
    </source>
</evidence>
<evidence type="ECO:0000256" key="11">
    <source>
        <dbReference type="ARBA" id="ARBA00022958"/>
    </source>
</evidence>
<evidence type="ECO:0000313" key="26">
    <source>
        <dbReference type="Ensembl" id="ENSMICP00000039027.2"/>
    </source>
</evidence>
<dbReference type="CDD" id="cd00038">
    <property type="entry name" value="CAP_ED"/>
    <property type="match status" value="1"/>
</dbReference>
<evidence type="ECO:0000256" key="20">
    <source>
        <dbReference type="ARBA" id="ARBA00046729"/>
    </source>
</evidence>
<comment type="catalytic activity">
    <reaction evidence="19">
        <text>K(+)(in) = K(+)(out)</text>
        <dbReference type="Rhea" id="RHEA:29463"/>
        <dbReference type="ChEBI" id="CHEBI:29103"/>
    </reaction>
</comment>
<dbReference type="GO" id="GO:0060307">
    <property type="term" value="P:regulation of ventricular cardiac muscle cell membrane repolarization"/>
    <property type="evidence" value="ECO:0007669"/>
    <property type="project" value="TreeGrafter"/>
</dbReference>
<dbReference type="EMBL" id="ABDC03015111">
    <property type="status" value="NOT_ANNOTATED_CDS"/>
    <property type="molecule type" value="Genomic_DNA"/>
</dbReference>
<feature type="compositionally biased region" description="Polar residues" evidence="23">
    <location>
        <begin position="154"/>
        <end position="165"/>
    </location>
</feature>
<feature type="region of interest" description="Disordered" evidence="23">
    <location>
        <begin position="127"/>
        <end position="206"/>
    </location>
</feature>
<dbReference type="InterPro" id="IPR014710">
    <property type="entry name" value="RmlC-like_jellyroll"/>
</dbReference>
<dbReference type="PANTHER" id="PTHR10217">
    <property type="entry name" value="VOLTAGE AND LIGAND GATED POTASSIUM CHANNEL"/>
    <property type="match status" value="1"/>
</dbReference>
<keyword evidence="15 24" id="KW-0472">Membrane</keyword>
<keyword evidence="3" id="KW-0813">Transport</keyword>
<dbReference type="GO" id="GO:0086013">
    <property type="term" value="P:membrane repolarization during cardiac muscle cell action potential"/>
    <property type="evidence" value="ECO:0007669"/>
    <property type="project" value="TreeGrafter"/>
</dbReference>
<dbReference type="InterPro" id="IPR003938">
    <property type="entry name" value="K_chnl_volt-dep_EAG/ELK/ERG"/>
</dbReference>
<dbReference type="InterPro" id="IPR018490">
    <property type="entry name" value="cNMP-bd_dom_sf"/>
</dbReference>
<dbReference type="Gene3D" id="1.10.287.70">
    <property type="match status" value="1"/>
</dbReference>
<sequence length="787" mass="86301">MQRPCTCDFLHGPRTQRRAAAQIAQALLGAEERKVEIAFYRKDGSCFLCLVDVVPVKNEDGAVIMFILNFEVVMEKDMGGAGGAGTPGAVVVDVDLTPAAPSSQSLALDEVTAMDNHVAGLGPAEERRALVGPGSPPASAPGPHPSPRAHSLNPEASGSSCSLARTRSRESCASVRRASSADDIEAMRAGALPPPPPRHASTGAMHPLRSGLLNSTSDSDLVRYRTISKIPQITLNFVDLKGDPFLASPTSDREIIAPKIKDRTHNVTEKVTQVLSLGADVLPEYKLQAPRIHRWTILHYSPFKAVWDWLILLLVIYTAVFTPYSAAFLLKETEEGPPAPDCGYACQPLAVVDLIVDIMFIVDILINFRTTYVNANEEVVSHPGRIAVHYFKGWFLIDMVAAIPFDLLIFGSGSEELIGLLKTARLLRLVRVARKLDRYSEYGAAVLFLLMCTFALIAHWLACIWYAIGNMEQPHMDSRIGWLHNLGDQIGKPYNSSGLGGPSIKDKYVTALYFTFSSLTSVGFGNVSPNTNSEKIFSICVMLIGSLMYASIFGNVSAIIQRLYSGTARYHTQMLRVREFIRFHQIPNPLRQRLEEYFQHAWSYTNGIDMNAVLKGFPECLQADICLHLNRSLLQHCKPFRGATKGCLRALAMKFKTTHAPPGDTLVHAGDLLTALYFISRGSIEILRGDVVVAILGMGWGEGTGLGMPAAVWRGLSPLRTPVLGLWTWRCLQGPPRWAAERSPTRGRAAEFEGSHILLPFRISPQTDTSFFLKVSSNLDPPGWAVG</sequence>
<keyword evidence="14" id="KW-0406">Ion transport</keyword>
<dbReference type="InterPro" id="IPR035965">
    <property type="entry name" value="PAS-like_dom_sf"/>
</dbReference>
<dbReference type="InterPro" id="IPR001610">
    <property type="entry name" value="PAC"/>
</dbReference>
<dbReference type="Pfam" id="PF13426">
    <property type="entry name" value="PAS_9"/>
    <property type="match status" value="1"/>
</dbReference>
<evidence type="ECO:0000256" key="14">
    <source>
        <dbReference type="ARBA" id="ARBA00023065"/>
    </source>
</evidence>
<dbReference type="GO" id="GO:0005242">
    <property type="term" value="F:inward rectifier potassium channel activity"/>
    <property type="evidence" value="ECO:0007669"/>
    <property type="project" value="TreeGrafter"/>
</dbReference>
<dbReference type="FunFam" id="2.60.120.10:FF:000300">
    <property type="entry name" value="Potassium channel, voltage-gated eag-related subfamily H, member 7"/>
    <property type="match status" value="1"/>
</dbReference>
<evidence type="ECO:0000256" key="16">
    <source>
        <dbReference type="ARBA" id="ARBA00023303"/>
    </source>
</evidence>
<dbReference type="FunFam" id="1.10.287.70:FF:000020">
    <property type="entry name" value="Potassium channel, voltage-gated eag-related subfamily H, member 7"/>
    <property type="match status" value="1"/>
</dbReference>
<keyword evidence="16" id="KW-0407">Ion channel</keyword>
<evidence type="ECO:0000256" key="24">
    <source>
        <dbReference type="SAM" id="Phobius"/>
    </source>
</evidence>
<name>A0A8C5XPS6_MICMU</name>
<keyword evidence="10" id="KW-0851">Voltage-gated channel</keyword>
<feature type="compositionally biased region" description="Pro residues" evidence="23">
    <location>
        <begin position="134"/>
        <end position="146"/>
    </location>
</feature>
<dbReference type="SUPFAM" id="SSF51206">
    <property type="entry name" value="cAMP-binding domain-like"/>
    <property type="match status" value="1"/>
</dbReference>
<dbReference type="Pfam" id="PF00520">
    <property type="entry name" value="Ion_trans"/>
    <property type="match status" value="1"/>
</dbReference>
<reference evidence="26" key="3">
    <citation type="submission" date="2025-09" db="UniProtKB">
        <authorList>
            <consortium name="Ensembl"/>
        </authorList>
    </citation>
    <scope>IDENTIFICATION</scope>
</reference>
<dbReference type="PRINTS" id="PR01463">
    <property type="entry name" value="EAGCHANLFMLY"/>
</dbReference>
<dbReference type="Gene3D" id="2.60.120.10">
    <property type="entry name" value="Jelly Rolls"/>
    <property type="match status" value="1"/>
</dbReference>
<evidence type="ECO:0000256" key="21">
    <source>
        <dbReference type="ARBA" id="ARBA00047187"/>
    </source>
</evidence>
<keyword evidence="5" id="KW-0488">Methylation</keyword>
<gene>
    <name evidence="26" type="primary">KCNH2</name>
</gene>
<dbReference type="SUPFAM" id="SSF81324">
    <property type="entry name" value="Voltage-gated potassium channels"/>
    <property type="match status" value="1"/>
</dbReference>
<keyword evidence="13" id="KW-0175">Coiled coil</keyword>
<dbReference type="PRINTS" id="PR01470">
    <property type="entry name" value="ERGCHANNEL"/>
</dbReference>
<evidence type="ECO:0000256" key="19">
    <source>
        <dbReference type="ARBA" id="ARBA00034430"/>
    </source>
</evidence>
<evidence type="ECO:0000313" key="27">
    <source>
        <dbReference type="Proteomes" id="UP000694394"/>
    </source>
</evidence>
<accession>A0A8C5XPS6</accession>
<keyword evidence="8 24" id="KW-0812">Transmembrane</keyword>
<dbReference type="InterPro" id="IPR000595">
    <property type="entry name" value="cNMP-bd_dom"/>
</dbReference>
<reference evidence="26" key="2">
    <citation type="submission" date="2025-08" db="UniProtKB">
        <authorList>
            <consortium name="Ensembl"/>
        </authorList>
    </citation>
    <scope>IDENTIFICATION</scope>
</reference>
<comment type="subunit">
    <text evidence="20">The potassium channel is probably composed of a homo- or heterotetrameric complex of pore-forming alpha subunits that can associate with modulating beta subunits. Interacts with DNAJB12 and DNAJB14; chaperones DNAJB12 and DNAJB14 promote tetramerization. Heteromultimer with KCNH6/ERG2 and KCNH7/ERG3. Interacts with ALG10B. Forms a stable complex with KCNE1 or KCNE2, and that this heteromultimerization regulates Inward rectifier potassium channel activity. Interacts with CANX. The core-glycosylated, but not the fully glycosylated form interacts with RNF207. Interacts with NDFIP1 and NDFIP2; this interaction decreases the cell membrane expression by targeting KCNH2, through interaction with NEDD4L, for the degradation through the multivesicular bodies (MVBs)-lysosomal pathway.</text>
</comment>
<dbReference type="SMART" id="SM00100">
    <property type="entry name" value="cNMP"/>
    <property type="match status" value="1"/>
</dbReference>